<comment type="caution">
    <text evidence="2">The sequence shown here is derived from an EMBL/GenBank/DDBJ whole genome shotgun (WGS) entry which is preliminary data.</text>
</comment>
<keyword evidence="3" id="KW-1185">Reference proteome</keyword>
<gene>
    <name evidence="2" type="ORF">AWZ03_011034</name>
</gene>
<feature type="region of interest" description="Disordered" evidence="1">
    <location>
        <begin position="20"/>
        <end position="84"/>
    </location>
</feature>
<feature type="compositionally biased region" description="Basic and acidic residues" evidence="1">
    <location>
        <begin position="68"/>
        <end position="84"/>
    </location>
</feature>
<reference evidence="2 3" key="1">
    <citation type="journal article" date="2019" name="J. Hered.">
        <title>An Improved Genome Assembly for Drosophila navojoa, the Basal Species in the mojavensis Cluster.</title>
        <authorList>
            <person name="Vanderlinde T."/>
            <person name="Dupim E.G."/>
            <person name="Nazario-Yepiz N.O."/>
            <person name="Carvalho A.B."/>
        </authorList>
    </citation>
    <scope>NUCLEOTIDE SEQUENCE [LARGE SCALE GENOMIC DNA]</scope>
    <source>
        <strain evidence="2">Navoj_Jal97</strain>
        <tissue evidence="2">Whole organism</tissue>
    </source>
</reference>
<sequence length="84" mass="9517">MCAHNTKNYKADFWERQMAEISSSCSDRSSSSQQNPAAATTMSTLQRSVRKTSTKMLRSPTTSRARGCNKDKQLQQQQDDRLTI</sequence>
<feature type="compositionally biased region" description="Polar residues" evidence="1">
    <location>
        <begin position="33"/>
        <end position="47"/>
    </location>
</feature>
<dbReference type="Proteomes" id="UP000295192">
    <property type="component" value="Unassembled WGS sequence"/>
</dbReference>
<evidence type="ECO:0000313" key="2">
    <source>
        <dbReference type="EMBL" id="TDG42540.1"/>
    </source>
</evidence>
<feature type="compositionally biased region" description="Low complexity" evidence="1">
    <location>
        <begin position="22"/>
        <end position="32"/>
    </location>
</feature>
<protein>
    <submittedName>
        <fullName evidence="2">Uncharacterized protein</fullName>
    </submittedName>
</protein>
<evidence type="ECO:0000256" key="1">
    <source>
        <dbReference type="SAM" id="MobiDB-lite"/>
    </source>
</evidence>
<dbReference type="EMBL" id="LSRL02000222">
    <property type="protein sequence ID" value="TDG42540.1"/>
    <property type="molecule type" value="Genomic_DNA"/>
</dbReference>
<accession>A0A484B390</accession>
<name>A0A484B390_DRONA</name>
<organism evidence="2 3">
    <name type="scientific">Drosophila navojoa</name>
    <name type="common">Fruit fly</name>
    <dbReference type="NCBI Taxonomy" id="7232"/>
    <lineage>
        <taxon>Eukaryota</taxon>
        <taxon>Metazoa</taxon>
        <taxon>Ecdysozoa</taxon>
        <taxon>Arthropoda</taxon>
        <taxon>Hexapoda</taxon>
        <taxon>Insecta</taxon>
        <taxon>Pterygota</taxon>
        <taxon>Neoptera</taxon>
        <taxon>Endopterygota</taxon>
        <taxon>Diptera</taxon>
        <taxon>Brachycera</taxon>
        <taxon>Muscomorpha</taxon>
        <taxon>Ephydroidea</taxon>
        <taxon>Drosophilidae</taxon>
        <taxon>Drosophila</taxon>
    </lineage>
</organism>
<proteinExistence type="predicted"/>
<feature type="compositionally biased region" description="Polar residues" evidence="1">
    <location>
        <begin position="54"/>
        <end position="64"/>
    </location>
</feature>
<evidence type="ECO:0000313" key="3">
    <source>
        <dbReference type="Proteomes" id="UP000295192"/>
    </source>
</evidence>
<dbReference type="AlphaFoldDB" id="A0A484B390"/>